<evidence type="ECO:0000313" key="2">
    <source>
        <dbReference type="EMBL" id="OAD21621.1"/>
    </source>
</evidence>
<accession>A0A176S0N2</accession>
<feature type="non-terminal residue" evidence="2">
    <location>
        <position position="160"/>
    </location>
</feature>
<dbReference type="Proteomes" id="UP000076962">
    <property type="component" value="Unassembled WGS sequence"/>
</dbReference>
<protein>
    <submittedName>
        <fullName evidence="2">Secreted protein</fullName>
    </submittedName>
</protein>
<feature type="chain" id="PRO_5008048971" evidence="1">
    <location>
        <begin position="24"/>
        <end position="160"/>
    </location>
</feature>
<dbReference type="EMBL" id="LUTY01001501">
    <property type="protein sequence ID" value="OAD21621.1"/>
    <property type="molecule type" value="Genomic_DNA"/>
</dbReference>
<name>A0A176S0N2_9GAMM</name>
<dbReference type="AlphaFoldDB" id="A0A176S0N2"/>
<feature type="signal peptide" evidence="1">
    <location>
        <begin position="1"/>
        <end position="23"/>
    </location>
</feature>
<organism evidence="2 3">
    <name type="scientific">Candidatus Thiomargarita nelsonii</name>
    <dbReference type="NCBI Taxonomy" id="1003181"/>
    <lineage>
        <taxon>Bacteria</taxon>
        <taxon>Pseudomonadati</taxon>
        <taxon>Pseudomonadota</taxon>
        <taxon>Gammaproteobacteria</taxon>
        <taxon>Thiotrichales</taxon>
        <taxon>Thiotrichaceae</taxon>
        <taxon>Thiomargarita</taxon>
    </lineage>
</organism>
<reference evidence="2 3" key="1">
    <citation type="submission" date="2016-05" db="EMBL/GenBank/DDBJ databases">
        <title>Single-cell genome of chain-forming Candidatus Thiomargarita nelsonii and comparison to other large sulfur-oxidizing bacteria.</title>
        <authorList>
            <person name="Winkel M."/>
            <person name="Salman V."/>
            <person name="Woyke T."/>
            <person name="Schulz-Vogt H."/>
            <person name="Richter M."/>
            <person name="Flood B."/>
            <person name="Bailey J."/>
            <person name="Amann R."/>
            <person name="Mussmann M."/>
        </authorList>
    </citation>
    <scope>NUCLEOTIDE SEQUENCE [LARGE SCALE GENOMIC DNA]</scope>
    <source>
        <strain evidence="2 3">THI036</strain>
    </source>
</reference>
<proteinExistence type="predicted"/>
<comment type="caution">
    <text evidence="2">The sequence shown here is derived from an EMBL/GenBank/DDBJ whole genome shotgun (WGS) entry which is preliminary data.</text>
</comment>
<evidence type="ECO:0000256" key="1">
    <source>
        <dbReference type="SAM" id="SignalP"/>
    </source>
</evidence>
<keyword evidence="1" id="KW-0732">Signal</keyword>
<gene>
    <name evidence="2" type="ORF">THIOM_002605</name>
</gene>
<sequence length="160" mass="17488">MTTHFAKLAVLIAAVFTSSQVLADYYRQQTIPAPTPSNTKACSIEVCQLARADMTLAKNQNDAFMALFTGNGLPCFCSTTSQDEVNFSESGNVDAIGSIVTLDLETIRLGRFDKVHGVYEVDAGYVIVDARIQKRHGQAEVEELFLFGEPKGKILKGHEL</sequence>
<evidence type="ECO:0000313" key="3">
    <source>
        <dbReference type="Proteomes" id="UP000076962"/>
    </source>
</evidence>
<keyword evidence="3" id="KW-1185">Reference proteome</keyword>